<sequence>MTNVEDLEQIRSSGDVVWENRRYGALYVVDRAKLEADLKGHIPVLHLGQIEAVQTVRSSVSAAHWLTVYLHCNRTVARERIDARSTGDTEARLRAWDETPPLVDADFAVDTGSVSPGKAARQIHERFTRLA</sequence>
<comment type="caution">
    <text evidence="1">The sequence shown here is derived from an EMBL/GenBank/DDBJ whole genome shotgun (WGS) entry which is preliminary data.</text>
</comment>
<dbReference type="RefSeq" id="WP_249039813.1">
    <property type="nucleotide sequence ID" value="NZ_BOQM01000009.1"/>
</dbReference>
<evidence type="ECO:0000313" key="1">
    <source>
        <dbReference type="EMBL" id="GIM84209.1"/>
    </source>
</evidence>
<dbReference type="Proteomes" id="UP000677457">
    <property type="component" value="Unassembled WGS sequence"/>
</dbReference>
<reference evidence="1 2" key="1">
    <citation type="submission" date="2021-03" db="EMBL/GenBank/DDBJ databases">
        <title>Whole genome shotgun sequence of Salinispora arenicola NBRC 105043.</title>
        <authorList>
            <person name="Komaki H."/>
            <person name="Tamura T."/>
        </authorList>
    </citation>
    <scope>NUCLEOTIDE SEQUENCE [LARGE SCALE GENOMIC DNA]</scope>
    <source>
        <strain evidence="1 2">NBRC 105043</strain>
    </source>
</reference>
<keyword evidence="2" id="KW-1185">Reference proteome</keyword>
<dbReference type="GeneID" id="93770770"/>
<organism evidence="1 2">
    <name type="scientific">Salinispora arenicola</name>
    <dbReference type="NCBI Taxonomy" id="168697"/>
    <lineage>
        <taxon>Bacteria</taxon>
        <taxon>Bacillati</taxon>
        <taxon>Actinomycetota</taxon>
        <taxon>Actinomycetes</taxon>
        <taxon>Micromonosporales</taxon>
        <taxon>Micromonosporaceae</taxon>
        <taxon>Salinispora</taxon>
    </lineage>
</organism>
<dbReference type="EMBL" id="BOQM01000009">
    <property type="protein sequence ID" value="GIM84209.1"/>
    <property type="molecule type" value="Genomic_DNA"/>
</dbReference>
<evidence type="ECO:0000313" key="2">
    <source>
        <dbReference type="Proteomes" id="UP000677457"/>
    </source>
</evidence>
<dbReference type="Gene3D" id="3.40.50.300">
    <property type="entry name" value="P-loop containing nucleotide triphosphate hydrolases"/>
    <property type="match status" value="1"/>
</dbReference>
<dbReference type="InterPro" id="IPR027417">
    <property type="entry name" value="P-loop_NTPase"/>
</dbReference>
<accession>A0ABQ4JSH2</accession>
<gene>
    <name evidence="1" type="ORF">Sar04_16220</name>
</gene>
<name>A0ABQ4JSH2_SALAC</name>
<protein>
    <submittedName>
        <fullName evidence="1">Uncharacterized protein</fullName>
    </submittedName>
</protein>
<proteinExistence type="predicted"/>